<accession>A0A1X6N4E1</accession>
<dbReference type="RefSeq" id="XP_024340271.1">
    <property type="nucleotide sequence ID" value="XM_024478864.1"/>
</dbReference>
<dbReference type="PROSITE" id="PS50157">
    <property type="entry name" value="ZINC_FINGER_C2H2_2"/>
    <property type="match status" value="1"/>
</dbReference>
<organism evidence="3 4">
    <name type="scientific">Postia placenta MAD-698-R-SB12</name>
    <dbReference type="NCBI Taxonomy" id="670580"/>
    <lineage>
        <taxon>Eukaryota</taxon>
        <taxon>Fungi</taxon>
        <taxon>Dikarya</taxon>
        <taxon>Basidiomycota</taxon>
        <taxon>Agaricomycotina</taxon>
        <taxon>Agaricomycetes</taxon>
        <taxon>Polyporales</taxon>
        <taxon>Adustoporiaceae</taxon>
        <taxon>Rhodonia</taxon>
    </lineage>
</organism>
<name>A0A1X6N4E1_9APHY</name>
<sequence length="488" mass="54764">MYSYNVQSPDQPPYLYNFRSWEVPSGPSSTNVGLQDKMPLEPVAESWTSRYETAQRYMADGFSSLDYLQHPYSSWPIDATYPSHHNSAVVHHTADPTPSTSDRQYHGPSTVAQVRNGGQVACRWGGECSMIIDDLSPAGITRHLRAHHFAESSDTLLTWEKRSRGSCEWSNDTHACGRRMFYASFGKHIAAVHLGTISRRCPKCNPTSSEAHNLREWSSSLSFGSLPDVVREEKLPVACHDIIITRGPRPAKIHTNVSPVEGASDHGCDVMNRGSKAGLAMSKRDYDVASHKEYTCSVPMFKLTETNKLVNKLLKAWIFPLYLHCTSDFNASTVTTLERSEIIFGSNTQRATPCRWGTGCGAILHNLTPTAISNHLKEHHFEFWDDRARGQCQWEGTSCRNGMDMYFGSFGKHVACVHLRSTTEKCRYCGETFSRPDVLVRHEKRYCPGQRQLQLSFVSNVWAPKVHPPTAAHQFSGESKQLFTLGST</sequence>
<evidence type="ECO:0000313" key="3">
    <source>
        <dbReference type="EMBL" id="OSX63477.1"/>
    </source>
</evidence>
<feature type="domain" description="C2H2-type" evidence="2">
    <location>
        <begin position="424"/>
        <end position="452"/>
    </location>
</feature>
<evidence type="ECO:0000313" key="4">
    <source>
        <dbReference type="Proteomes" id="UP000194127"/>
    </source>
</evidence>
<gene>
    <name evidence="3" type="ORF">POSPLADRAFT_1045798</name>
</gene>
<dbReference type="AlphaFoldDB" id="A0A1X6N4E1"/>
<keyword evidence="1" id="KW-0479">Metal-binding</keyword>
<keyword evidence="4" id="KW-1185">Reference proteome</keyword>
<dbReference type="Proteomes" id="UP000194127">
    <property type="component" value="Unassembled WGS sequence"/>
</dbReference>
<evidence type="ECO:0000259" key="2">
    <source>
        <dbReference type="PROSITE" id="PS50157"/>
    </source>
</evidence>
<dbReference type="OrthoDB" id="10269477at2759"/>
<dbReference type="InterPro" id="IPR013087">
    <property type="entry name" value="Znf_C2H2_type"/>
</dbReference>
<reference evidence="3 4" key="1">
    <citation type="submission" date="2017-04" db="EMBL/GenBank/DDBJ databases">
        <title>Genome Sequence of the Model Brown-Rot Fungus Postia placenta SB12.</title>
        <authorList>
            <consortium name="DOE Joint Genome Institute"/>
            <person name="Gaskell J."/>
            <person name="Kersten P."/>
            <person name="Larrondo L.F."/>
            <person name="Canessa P."/>
            <person name="Martinez D."/>
            <person name="Hibbett D."/>
            <person name="Schmoll M."/>
            <person name="Kubicek C.P."/>
            <person name="Martinez A.T."/>
            <person name="Yadav J."/>
            <person name="Master E."/>
            <person name="Magnuson J.K."/>
            <person name="James T."/>
            <person name="Yaver D."/>
            <person name="Berka R."/>
            <person name="Labutti K."/>
            <person name="Lipzen A."/>
            <person name="Aerts A."/>
            <person name="Barry K."/>
            <person name="Henrissat B."/>
            <person name="Blanchette R."/>
            <person name="Grigoriev I."/>
            <person name="Cullen D."/>
        </authorList>
    </citation>
    <scope>NUCLEOTIDE SEQUENCE [LARGE SCALE GENOMIC DNA]</scope>
    <source>
        <strain evidence="3 4">MAD-698-R-SB12</strain>
    </source>
</reference>
<proteinExistence type="predicted"/>
<protein>
    <recommendedName>
        <fullName evidence="2">C2H2-type domain-containing protein</fullName>
    </recommendedName>
</protein>
<keyword evidence="1" id="KW-0863">Zinc-finger</keyword>
<evidence type="ECO:0000256" key="1">
    <source>
        <dbReference type="PROSITE-ProRule" id="PRU00042"/>
    </source>
</evidence>
<dbReference type="GO" id="GO:0008270">
    <property type="term" value="F:zinc ion binding"/>
    <property type="evidence" value="ECO:0007669"/>
    <property type="project" value="UniProtKB-KW"/>
</dbReference>
<dbReference type="EMBL" id="KZ110595">
    <property type="protein sequence ID" value="OSX63477.1"/>
    <property type="molecule type" value="Genomic_DNA"/>
</dbReference>
<keyword evidence="1" id="KW-0862">Zinc</keyword>
<dbReference type="STRING" id="670580.A0A1X6N4E1"/>
<dbReference type="GeneID" id="36323814"/>